<comment type="caution">
    <text evidence="2">The sequence shown here is derived from an EMBL/GenBank/DDBJ whole genome shotgun (WGS) entry which is preliminary data.</text>
</comment>
<feature type="domain" description="Nonstructural protein WIV" evidence="1">
    <location>
        <begin position="124"/>
        <end position="188"/>
    </location>
</feature>
<dbReference type="Proteomes" id="UP001458880">
    <property type="component" value="Unassembled WGS sequence"/>
</dbReference>
<evidence type="ECO:0000259" key="1">
    <source>
        <dbReference type="Pfam" id="PF22532"/>
    </source>
</evidence>
<dbReference type="AlphaFoldDB" id="A0AAW1NKA1"/>
<protein>
    <recommendedName>
        <fullName evidence="1">Nonstructural protein WIV domain-containing protein</fullName>
    </recommendedName>
</protein>
<reference evidence="2 3" key="1">
    <citation type="journal article" date="2024" name="BMC Genomics">
        <title>De novo assembly and annotation of Popillia japonica's genome with initial clues to its potential as an invasive pest.</title>
        <authorList>
            <person name="Cucini C."/>
            <person name="Boschi S."/>
            <person name="Funari R."/>
            <person name="Cardaioli E."/>
            <person name="Iannotti N."/>
            <person name="Marturano G."/>
            <person name="Paoli F."/>
            <person name="Bruttini M."/>
            <person name="Carapelli A."/>
            <person name="Frati F."/>
            <person name="Nardi F."/>
        </authorList>
    </citation>
    <scope>NUCLEOTIDE SEQUENCE [LARGE SCALE GENOMIC DNA]</scope>
    <source>
        <strain evidence="2">DMR45628</strain>
    </source>
</reference>
<dbReference type="EMBL" id="JASPKY010000002">
    <property type="protein sequence ID" value="KAK9759005.1"/>
    <property type="molecule type" value="Genomic_DNA"/>
</dbReference>
<sequence length="219" mass="24673">MFNGYCVEKERKLQIYGDNVLSLFLETKAVGNPFLGGVVGGLKRKLQIYGDNSWDFASRLDEKQLNPGTERFNSADDVRMSFVNSVEQILRLIEENPGKLAVHGIYNRETFEGYFGLMEGSVPSKFVRYCLSSQYVIGKKILNVLKKDVYLFNINGKFNGATTKLIDGYRYVENEEGDVGVLSVAAQETFPSVNTYNQFVVNNTDLVSDNYSVIMVYTA</sequence>
<evidence type="ECO:0000313" key="3">
    <source>
        <dbReference type="Proteomes" id="UP001458880"/>
    </source>
</evidence>
<gene>
    <name evidence="2" type="ORF">QE152_g270</name>
</gene>
<proteinExistence type="predicted"/>
<evidence type="ECO:0000313" key="2">
    <source>
        <dbReference type="EMBL" id="KAK9759005.1"/>
    </source>
</evidence>
<accession>A0AAW1NKA1</accession>
<dbReference type="InterPro" id="IPR054449">
    <property type="entry name" value="WIV_dom"/>
</dbReference>
<keyword evidence="3" id="KW-1185">Reference proteome</keyword>
<organism evidence="2 3">
    <name type="scientific">Popillia japonica</name>
    <name type="common">Japanese beetle</name>
    <dbReference type="NCBI Taxonomy" id="7064"/>
    <lineage>
        <taxon>Eukaryota</taxon>
        <taxon>Metazoa</taxon>
        <taxon>Ecdysozoa</taxon>
        <taxon>Arthropoda</taxon>
        <taxon>Hexapoda</taxon>
        <taxon>Insecta</taxon>
        <taxon>Pterygota</taxon>
        <taxon>Neoptera</taxon>
        <taxon>Endopterygota</taxon>
        <taxon>Coleoptera</taxon>
        <taxon>Polyphaga</taxon>
        <taxon>Scarabaeiformia</taxon>
        <taxon>Scarabaeidae</taxon>
        <taxon>Rutelinae</taxon>
        <taxon>Popillia</taxon>
    </lineage>
</organism>
<dbReference type="Pfam" id="PF22532">
    <property type="entry name" value="WIV_dom"/>
    <property type="match status" value="1"/>
</dbReference>
<name>A0AAW1NKA1_POPJA</name>